<keyword evidence="9" id="KW-1185">Reference proteome</keyword>
<comment type="caution">
    <text evidence="8">The sequence shown here is derived from an EMBL/GenBank/DDBJ whole genome shotgun (WGS) entry which is preliminary data.</text>
</comment>
<evidence type="ECO:0000256" key="6">
    <source>
        <dbReference type="SAM" id="MobiDB-lite"/>
    </source>
</evidence>
<feature type="compositionally biased region" description="Polar residues" evidence="6">
    <location>
        <begin position="114"/>
        <end position="124"/>
    </location>
</feature>
<dbReference type="AlphaFoldDB" id="A0ABD0WFP4"/>
<keyword evidence="3" id="KW-0805">Transcription regulation</keyword>
<dbReference type="InterPro" id="IPR011598">
    <property type="entry name" value="bHLH_dom"/>
</dbReference>
<dbReference type="PANTHER" id="PTHR16223:SF138">
    <property type="entry name" value="TRANSCRIPTION FACTOR BHLH103-LIKE"/>
    <property type="match status" value="1"/>
</dbReference>
<comment type="similarity">
    <text evidence="2">Belongs to the bHLH protein family.</text>
</comment>
<evidence type="ECO:0000259" key="7">
    <source>
        <dbReference type="PROSITE" id="PS50888"/>
    </source>
</evidence>
<feature type="domain" description="BHLH" evidence="7">
    <location>
        <begin position="161"/>
        <end position="210"/>
    </location>
</feature>
<dbReference type="PROSITE" id="PS50888">
    <property type="entry name" value="BHLH"/>
    <property type="match status" value="1"/>
</dbReference>
<accession>A0ABD0WFP4</accession>
<organism evidence="8 9">
    <name type="scientific">Dendrobium thyrsiflorum</name>
    <name type="common">Pinecone-like raceme dendrobium</name>
    <name type="synonym">Orchid</name>
    <dbReference type="NCBI Taxonomy" id="117978"/>
    <lineage>
        <taxon>Eukaryota</taxon>
        <taxon>Viridiplantae</taxon>
        <taxon>Streptophyta</taxon>
        <taxon>Embryophyta</taxon>
        <taxon>Tracheophyta</taxon>
        <taxon>Spermatophyta</taxon>
        <taxon>Magnoliopsida</taxon>
        <taxon>Liliopsida</taxon>
        <taxon>Asparagales</taxon>
        <taxon>Orchidaceae</taxon>
        <taxon>Epidendroideae</taxon>
        <taxon>Malaxideae</taxon>
        <taxon>Dendrobiinae</taxon>
        <taxon>Dendrobium</taxon>
    </lineage>
</organism>
<dbReference type="Proteomes" id="UP001552299">
    <property type="component" value="Unassembled WGS sequence"/>
</dbReference>
<protein>
    <recommendedName>
        <fullName evidence="7">BHLH domain-containing protein</fullName>
    </recommendedName>
</protein>
<sequence>MLSFSEPEVDNWWPAATPQLPALSAAVGQRLTSAPAMADMMIGEWFPATDSSSSQSSTQTSSYSADSINDFASSGFISSWQEHDIASIESSPDPFLPPFTGERSSSMAADQHTTRNQNDANQSLRESENIEITVRNVKRKKTTHLRTEEELHCLLPSFESTSSTLKVRTARRKTQNIGVYVTVLQKLVSPFGKTDTASVLHEASIYIKAMQERIKLLSKTHLESSPYDLVDQGMKNGCDQRSESLRGMGLCLVPISPLITSIVNDEPSDDYMSLGSLFGRPLRKETFNGTRPSVACILVELDVTKRYPDQVWLGSETIGYIQCMEMEEFSSYCSHCKVLGHSKVECPILHPHLAVDVANDTVNVGISDEIPSKAFVGTIVLPVFVAKEVVPQVLNDFSHVNVRVDLPLLNSDVWNAVVLVLDQEACGNLIHISSDVDSPIIFGNKVGNLDPSSGVVLVVSGNVGACDNVVVHAKVAGECEVDRVICQDNLMVENELSTDLNLSVESPMDNVDPSPVGSKGSESLVDVPIDLISPNVLNDQLILRSGDTCLVQSDWLDESPRSHYGV</sequence>
<dbReference type="InterPro" id="IPR045843">
    <property type="entry name" value="IND-like"/>
</dbReference>
<name>A0ABD0WFP4_DENTH</name>
<keyword evidence="5" id="KW-0539">Nucleus</keyword>
<evidence type="ECO:0000256" key="4">
    <source>
        <dbReference type="ARBA" id="ARBA00023163"/>
    </source>
</evidence>
<evidence type="ECO:0000256" key="1">
    <source>
        <dbReference type="ARBA" id="ARBA00004123"/>
    </source>
</evidence>
<dbReference type="InterPro" id="IPR045239">
    <property type="entry name" value="bHLH95_bHLH"/>
</dbReference>
<reference evidence="8 9" key="1">
    <citation type="journal article" date="2024" name="Plant Biotechnol. J.">
        <title>Dendrobium thyrsiflorum genome and its molecular insights into genes involved in important horticultural traits.</title>
        <authorList>
            <person name="Chen B."/>
            <person name="Wang J.Y."/>
            <person name="Zheng P.J."/>
            <person name="Li K.L."/>
            <person name="Liang Y.M."/>
            <person name="Chen X.F."/>
            <person name="Zhang C."/>
            <person name="Zhao X."/>
            <person name="He X."/>
            <person name="Zhang G.Q."/>
            <person name="Liu Z.J."/>
            <person name="Xu Q."/>
        </authorList>
    </citation>
    <scope>NUCLEOTIDE SEQUENCE [LARGE SCALE GENOMIC DNA]</scope>
    <source>
        <strain evidence="8">GZMU011</strain>
    </source>
</reference>
<dbReference type="SUPFAM" id="SSF47459">
    <property type="entry name" value="HLH, helix-loop-helix DNA-binding domain"/>
    <property type="match status" value="1"/>
</dbReference>
<dbReference type="CDD" id="cd11393">
    <property type="entry name" value="bHLH_AtbHLH_like"/>
    <property type="match status" value="1"/>
</dbReference>
<evidence type="ECO:0000256" key="2">
    <source>
        <dbReference type="ARBA" id="ARBA00005510"/>
    </source>
</evidence>
<evidence type="ECO:0000256" key="3">
    <source>
        <dbReference type="ARBA" id="ARBA00023015"/>
    </source>
</evidence>
<evidence type="ECO:0000256" key="5">
    <source>
        <dbReference type="ARBA" id="ARBA00023242"/>
    </source>
</evidence>
<gene>
    <name evidence="8" type="ORF">M5K25_001102</name>
</gene>
<evidence type="ECO:0000313" key="9">
    <source>
        <dbReference type="Proteomes" id="UP001552299"/>
    </source>
</evidence>
<feature type="region of interest" description="Disordered" evidence="6">
    <location>
        <begin position="90"/>
        <end position="124"/>
    </location>
</feature>
<dbReference type="InterPro" id="IPR036638">
    <property type="entry name" value="HLH_DNA-bd_sf"/>
</dbReference>
<proteinExistence type="inferred from homology"/>
<dbReference type="PANTHER" id="PTHR16223">
    <property type="entry name" value="TRANSCRIPTION FACTOR BHLH83-RELATED"/>
    <property type="match status" value="1"/>
</dbReference>
<dbReference type="EMBL" id="JANQDX010000001">
    <property type="protein sequence ID" value="KAL0929158.1"/>
    <property type="molecule type" value="Genomic_DNA"/>
</dbReference>
<comment type="subcellular location">
    <subcellularLocation>
        <location evidence="1">Nucleus</location>
    </subcellularLocation>
</comment>
<keyword evidence="4" id="KW-0804">Transcription</keyword>
<dbReference type="GO" id="GO:0005634">
    <property type="term" value="C:nucleus"/>
    <property type="evidence" value="ECO:0007669"/>
    <property type="project" value="UniProtKB-SubCell"/>
</dbReference>
<evidence type="ECO:0000313" key="8">
    <source>
        <dbReference type="EMBL" id="KAL0929158.1"/>
    </source>
</evidence>